<comment type="caution">
    <text evidence="1">The sequence shown here is derived from an EMBL/GenBank/DDBJ whole genome shotgun (WGS) entry which is preliminary data.</text>
</comment>
<protein>
    <submittedName>
        <fullName evidence="1">Uncharacterized protein</fullName>
    </submittedName>
</protein>
<name>A0A0G1KWB4_9BACT</name>
<dbReference type="Proteomes" id="UP000034006">
    <property type="component" value="Unassembled WGS sequence"/>
</dbReference>
<reference evidence="1 2" key="1">
    <citation type="journal article" date="2015" name="Nature">
        <title>rRNA introns, odd ribosomes, and small enigmatic genomes across a large radiation of phyla.</title>
        <authorList>
            <person name="Brown C.T."/>
            <person name="Hug L.A."/>
            <person name="Thomas B.C."/>
            <person name="Sharon I."/>
            <person name="Castelle C.J."/>
            <person name="Singh A."/>
            <person name="Wilkins M.J."/>
            <person name="Williams K.H."/>
            <person name="Banfield J.F."/>
        </authorList>
    </citation>
    <scope>NUCLEOTIDE SEQUENCE [LARGE SCALE GENOMIC DNA]</scope>
</reference>
<sequence length="210" mass="23825">MAKKYCFLSMVVLLLTAVFCWYKFSIAPTKSVINTGVTTSQYPNNIIYRNNLTETEDYFYFNNNAGFAISGVIPKNWQTDYKAQEEDPSLLFIFSITKGEYKIEIDRYSKGMGCIYPDSLKFTKPGNSKFPYEGKVKKLYEVKNIFGSTYRIDEPILQDNRSISGTCSSPNGHPDSFLSSGIHITTPAKQDPKTVIEIKNIIAKLLPIFN</sequence>
<gene>
    <name evidence="1" type="ORF">UW44_C0003G0042</name>
</gene>
<accession>A0A0G1KWB4</accession>
<organism evidence="1 2">
    <name type="scientific">Candidatus Collierbacteria bacterium GW2011_GWB2_44_22</name>
    <dbReference type="NCBI Taxonomy" id="1618387"/>
    <lineage>
        <taxon>Bacteria</taxon>
        <taxon>Candidatus Collieribacteriota</taxon>
    </lineage>
</organism>
<dbReference type="AlphaFoldDB" id="A0A0G1KWB4"/>
<proteinExistence type="predicted"/>
<dbReference type="EMBL" id="LCIH01000003">
    <property type="protein sequence ID" value="KKT52199.1"/>
    <property type="molecule type" value="Genomic_DNA"/>
</dbReference>
<evidence type="ECO:0000313" key="1">
    <source>
        <dbReference type="EMBL" id="KKT52199.1"/>
    </source>
</evidence>
<evidence type="ECO:0000313" key="2">
    <source>
        <dbReference type="Proteomes" id="UP000034006"/>
    </source>
</evidence>